<feature type="transmembrane region" description="Helical" evidence="1">
    <location>
        <begin position="112"/>
        <end position="137"/>
    </location>
</feature>
<feature type="transmembrane region" description="Helical" evidence="1">
    <location>
        <begin position="157"/>
        <end position="177"/>
    </location>
</feature>
<keyword evidence="1" id="KW-0472">Membrane</keyword>
<comment type="caution">
    <text evidence="2">The sequence shown here is derived from an EMBL/GenBank/DDBJ whole genome shotgun (WGS) entry which is preliminary data.</text>
</comment>
<dbReference type="AlphaFoldDB" id="A0AAE3FG82"/>
<reference evidence="2 3" key="1">
    <citation type="submission" date="2022-03" db="EMBL/GenBank/DDBJ databases">
        <title>Metagenome-assembled genomes from swine fecal metagenomes.</title>
        <authorList>
            <person name="Holman D.B."/>
            <person name="Kommadath A."/>
        </authorList>
    </citation>
    <scope>NUCLEOTIDE SEQUENCE [LARGE SCALE GENOMIC DNA]</scope>
    <source>
        <strain evidence="2">SUG147</strain>
    </source>
</reference>
<evidence type="ECO:0000313" key="2">
    <source>
        <dbReference type="EMBL" id="MCI5755811.1"/>
    </source>
</evidence>
<organism evidence="2 3">
    <name type="scientific">Candidatus Colimorpha enterica</name>
    <dbReference type="NCBI Taxonomy" id="3083063"/>
    <lineage>
        <taxon>Bacteria</taxon>
        <taxon>Pseudomonadati</taxon>
        <taxon>Bacteroidota</taxon>
        <taxon>Bacteroidia</taxon>
        <taxon>Bacteroidales</taxon>
        <taxon>Candidatus Colimorpha</taxon>
    </lineage>
</organism>
<accession>A0AAE3FG82</accession>
<name>A0AAE3FG82_9BACT</name>
<feature type="transmembrane region" description="Helical" evidence="1">
    <location>
        <begin position="197"/>
        <end position="226"/>
    </location>
</feature>
<proteinExistence type="predicted"/>
<feature type="transmembrane region" description="Helical" evidence="1">
    <location>
        <begin position="246"/>
        <end position="268"/>
    </location>
</feature>
<evidence type="ECO:0000313" key="3">
    <source>
        <dbReference type="Proteomes" id="UP001139365"/>
    </source>
</evidence>
<feature type="transmembrane region" description="Helical" evidence="1">
    <location>
        <begin position="12"/>
        <end position="31"/>
    </location>
</feature>
<dbReference type="EMBL" id="JALEMU010000093">
    <property type="protein sequence ID" value="MCI5755811.1"/>
    <property type="molecule type" value="Genomic_DNA"/>
</dbReference>
<keyword evidence="1" id="KW-1133">Transmembrane helix</keyword>
<dbReference type="Proteomes" id="UP001139365">
    <property type="component" value="Unassembled WGS sequence"/>
</dbReference>
<evidence type="ECO:0000256" key="1">
    <source>
        <dbReference type="SAM" id="Phobius"/>
    </source>
</evidence>
<sequence>MLRMLYRYENRYYAKIMSLCYLILAGTLLVGRLTYELFRYLEKSLPEDSDMLVLTSIPMSLVLMLAVLAVFAVLIIPQVLLAVRFWKNLIRDGGYLSLTLPVKPQAHVGCKIVTAFVWTVISALVSAAFVAAAVLLFNDKAVETIVEAYRALKNAGMSEMIIIFAALAVNGLLYALVTAVRTAFSMSMGQLTRKNKLLVAIGSWFGTGVAWDILSSMAYVVAMIPILSAEVSEEAAESVLTEMPILIANAAVSVIFIVVGWCVSNYVFRNKLNLE</sequence>
<gene>
    <name evidence="2" type="ORF">MR241_05900</name>
</gene>
<protein>
    <submittedName>
        <fullName evidence="2">Uncharacterized protein</fullName>
    </submittedName>
</protein>
<feature type="transmembrane region" description="Helical" evidence="1">
    <location>
        <begin position="51"/>
        <end position="81"/>
    </location>
</feature>
<keyword evidence="1" id="KW-0812">Transmembrane</keyword>